<keyword evidence="2 3" id="KW-0342">GTP-binding</keyword>
<protein>
    <submittedName>
        <fullName evidence="6">Cytokinesis-related protein</fullName>
    </submittedName>
</protein>
<evidence type="ECO:0000313" key="6">
    <source>
        <dbReference type="EMBL" id="EKD03631.1"/>
    </source>
</evidence>
<dbReference type="STRING" id="1220162.K1VSY0"/>
<dbReference type="FunCoup" id="K1VSY0">
    <property type="interactions" value="19"/>
</dbReference>
<comment type="caution">
    <text evidence="6">The sequence shown here is derived from an EMBL/GenBank/DDBJ whole genome shotgun (WGS) entry which is preliminary data.</text>
</comment>
<feature type="domain" description="Septin-type G" evidence="5">
    <location>
        <begin position="133"/>
        <end position="406"/>
    </location>
</feature>
<dbReference type="Proteomes" id="UP000006757">
    <property type="component" value="Unassembled WGS sequence"/>
</dbReference>
<dbReference type="GO" id="GO:0005525">
    <property type="term" value="F:GTP binding"/>
    <property type="evidence" value="ECO:0007669"/>
    <property type="project" value="UniProtKB-KW"/>
</dbReference>
<dbReference type="AlphaFoldDB" id="K1VSY0"/>
<keyword evidence="1 3" id="KW-0547">Nucleotide-binding</keyword>
<dbReference type="PROSITE" id="PS51719">
    <property type="entry name" value="G_SEPTIN"/>
    <property type="match status" value="1"/>
</dbReference>
<evidence type="ECO:0000256" key="2">
    <source>
        <dbReference type="ARBA" id="ARBA00023134"/>
    </source>
</evidence>
<dbReference type="HOGENOM" id="CLU_017718_8_0_1"/>
<feature type="coiled-coil region" evidence="4">
    <location>
        <begin position="423"/>
        <end position="475"/>
    </location>
</feature>
<dbReference type="CDD" id="cd01850">
    <property type="entry name" value="CDC_Septin"/>
    <property type="match status" value="1"/>
</dbReference>
<organism evidence="6 7">
    <name type="scientific">Trichosporon asahii var. asahii (strain CBS 8904)</name>
    <name type="common">Yeast</name>
    <dbReference type="NCBI Taxonomy" id="1220162"/>
    <lineage>
        <taxon>Eukaryota</taxon>
        <taxon>Fungi</taxon>
        <taxon>Dikarya</taxon>
        <taxon>Basidiomycota</taxon>
        <taxon>Agaricomycotina</taxon>
        <taxon>Tremellomycetes</taxon>
        <taxon>Trichosporonales</taxon>
        <taxon>Trichosporonaceae</taxon>
        <taxon>Trichosporon</taxon>
    </lineage>
</organism>
<proteinExistence type="inferred from homology"/>
<keyword evidence="7" id="KW-1185">Reference proteome</keyword>
<dbReference type="InParanoid" id="K1VSY0"/>
<dbReference type="EMBL" id="AMBO01000244">
    <property type="protein sequence ID" value="EKD03631.1"/>
    <property type="molecule type" value="Genomic_DNA"/>
</dbReference>
<keyword evidence="4" id="KW-0175">Coiled coil</keyword>
<evidence type="ECO:0000313" key="7">
    <source>
        <dbReference type="Proteomes" id="UP000006757"/>
    </source>
</evidence>
<dbReference type="PANTHER" id="PTHR18884">
    <property type="entry name" value="SEPTIN"/>
    <property type="match status" value="1"/>
</dbReference>
<dbReference type="GO" id="GO:0032156">
    <property type="term" value="C:septin cytoskeleton"/>
    <property type="evidence" value="ECO:0007669"/>
    <property type="project" value="UniProtKB-ARBA"/>
</dbReference>
<dbReference type="InterPro" id="IPR016491">
    <property type="entry name" value="Septin"/>
</dbReference>
<dbReference type="SUPFAM" id="SSF52540">
    <property type="entry name" value="P-loop containing nucleoside triphosphate hydrolases"/>
    <property type="match status" value="1"/>
</dbReference>
<reference evidence="6 7" key="1">
    <citation type="journal article" date="2012" name="Eukaryot. Cell">
        <title>Genome sequence of the Trichosporon asahii environmental strain CBS 8904.</title>
        <authorList>
            <person name="Yang R.Y."/>
            <person name="Li H.T."/>
            <person name="Zhu H."/>
            <person name="Zhou G.P."/>
            <person name="Wang M."/>
            <person name="Wang L."/>
        </authorList>
    </citation>
    <scope>NUCLEOTIDE SEQUENCE [LARGE SCALE GENOMIC DNA]</scope>
    <source>
        <strain evidence="6 7">CBS 8904</strain>
    </source>
</reference>
<dbReference type="InterPro" id="IPR027417">
    <property type="entry name" value="P-loop_NTPase"/>
</dbReference>
<dbReference type="Pfam" id="PF00735">
    <property type="entry name" value="Septin"/>
    <property type="match status" value="1"/>
</dbReference>
<dbReference type="OrthoDB" id="416553at2759"/>
<sequence length="491" mass="55890">MYSAWYGGGRGTVHVDLVPLEDAETCLEGVGGVVWTSRTCESAGDARDGVARALVFLDTPPLLPTLYHSLHSLSTLAVVPVQVALSTTHHHPGVVFLPRLDFPYPPSDPPSTMSGEIGIANLPNQRHKIVNQRGAHFTIMVVGESGLGKTTLINTLFATEICAPRNYRQRFAKQLDKTTEVEILKADLEERGFNIKLTVIDTPGFGDYVNNRDSWVPIVEFIDDQHESYMRQEQQPLRREKQDLRVHACLYFIRPSGTTIKPLDIEVMKRLGTRVNLIPVIAKADTMTPEDLLAFKQRIREVVRAQGIKVYSPPIDNEDEAAAENGRLMQACMPFSVIGSIEDVPTSDGRVVKGRQYLWGVAEVENEDHCDFKKLRSLLIRTYMLDLIRSTEETHYESYRLQQMETRKFGEPKVKKLDNPKFKEEEEALRKRFTEQVKLEESRFRQWEQHLIAERDRLNKDLEQAHTSIKALEAEIDNMAAYHRQGGTVRR</sequence>
<accession>K1VSY0</accession>
<evidence type="ECO:0000256" key="1">
    <source>
        <dbReference type="ARBA" id="ARBA00022741"/>
    </source>
</evidence>
<dbReference type="InterPro" id="IPR030379">
    <property type="entry name" value="G_SEPTIN_dom"/>
</dbReference>
<evidence type="ECO:0000256" key="3">
    <source>
        <dbReference type="RuleBase" id="RU004560"/>
    </source>
</evidence>
<name>K1VSY0_TRIAC</name>
<gene>
    <name evidence="6" type="ORF">A1Q2_02068</name>
</gene>
<evidence type="ECO:0000256" key="4">
    <source>
        <dbReference type="SAM" id="Coils"/>
    </source>
</evidence>
<dbReference type="Gene3D" id="3.40.50.300">
    <property type="entry name" value="P-loop containing nucleotide triphosphate hydrolases"/>
    <property type="match status" value="1"/>
</dbReference>
<comment type="similarity">
    <text evidence="3">Belongs to the TRAFAC class TrmE-Era-EngA-EngB-Septin-like GTPase superfamily. Septin GTPase family.</text>
</comment>
<dbReference type="eggNOG" id="KOG2655">
    <property type="taxonomic scope" value="Eukaryota"/>
</dbReference>
<dbReference type="OMA" id="EASHAEI"/>
<dbReference type="FunFam" id="3.40.50.300:FF:000238">
    <property type="entry name" value="Cell division control 12"/>
    <property type="match status" value="1"/>
</dbReference>
<evidence type="ECO:0000259" key="5">
    <source>
        <dbReference type="PROSITE" id="PS51719"/>
    </source>
</evidence>
<dbReference type="GO" id="GO:0005938">
    <property type="term" value="C:cell cortex"/>
    <property type="evidence" value="ECO:0007669"/>
    <property type="project" value="UniProtKB-ARBA"/>
</dbReference>